<accession>A0A7M2WUR9</accession>
<dbReference type="SMART" id="SM00858">
    <property type="entry name" value="SAF"/>
    <property type="match status" value="1"/>
</dbReference>
<feature type="compositionally biased region" description="Basic and acidic residues" evidence="1">
    <location>
        <begin position="289"/>
        <end position="300"/>
    </location>
</feature>
<sequence length="331" mass="34732">MNVKSFIPLIAAVLLGLIALVVARSALNKSGTAQTKDPVIGIVVATKDLPPGKELATDDLVVTRLPAESMPSGSFRTVQELIGRTTLQPLVKGQSIVEPLLAPTGAKGGLMGLIPSGHRAMTVEVNEFSGLAGMLQPGARVDVVAALRDEKGQSATRTILQNLEVRAVGRNINPAPVVEGAPPPPPSNNVTLLVTPRQAQIMNLATQNGRPWLVLRNNLDKETPDSELVTLAELTSGSGRSKSPQDDVMTPATKPTLTMADIFTSVTPPPSRSAARVVQVIRGGVESTVKFDEERAEHKPAATPATKPVAPPSLFGQGRAITGTDSESKQD</sequence>
<dbReference type="Proteomes" id="UP000593765">
    <property type="component" value="Chromosome"/>
</dbReference>
<dbReference type="InterPro" id="IPR017592">
    <property type="entry name" value="Pilus_assmbl_Flp-typ_CpaB"/>
</dbReference>
<dbReference type="InterPro" id="IPR031571">
    <property type="entry name" value="RcpC_dom"/>
</dbReference>
<dbReference type="AlphaFoldDB" id="A0A7M2WUR9"/>
<dbReference type="KEGG" id="hbs:IPV69_24175"/>
<dbReference type="CDD" id="cd11614">
    <property type="entry name" value="SAF_CpaB_FlgA_like"/>
    <property type="match status" value="1"/>
</dbReference>
<dbReference type="RefSeq" id="WP_206292299.1">
    <property type="nucleotide sequence ID" value="NZ_CP063458.1"/>
</dbReference>
<dbReference type="Pfam" id="PF08666">
    <property type="entry name" value="SAF"/>
    <property type="match status" value="1"/>
</dbReference>
<dbReference type="InterPro" id="IPR013974">
    <property type="entry name" value="SAF"/>
</dbReference>
<keyword evidence="4" id="KW-1185">Reference proteome</keyword>
<proteinExistence type="predicted"/>
<evidence type="ECO:0000259" key="2">
    <source>
        <dbReference type="SMART" id="SM00858"/>
    </source>
</evidence>
<evidence type="ECO:0000313" key="3">
    <source>
        <dbReference type="EMBL" id="QOV89268.1"/>
    </source>
</evidence>
<name>A0A7M2WUR9_9BACT</name>
<organism evidence="3 4">
    <name type="scientific">Humisphaera borealis</name>
    <dbReference type="NCBI Taxonomy" id="2807512"/>
    <lineage>
        <taxon>Bacteria</taxon>
        <taxon>Pseudomonadati</taxon>
        <taxon>Planctomycetota</taxon>
        <taxon>Phycisphaerae</taxon>
        <taxon>Tepidisphaerales</taxon>
        <taxon>Tepidisphaeraceae</taxon>
        <taxon>Humisphaera</taxon>
    </lineage>
</organism>
<evidence type="ECO:0000256" key="1">
    <source>
        <dbReference type="SAM" id="MobiDB-lite"/>
    </source>
</evidence>
<dbReference type="NCBIfam" id="TIGR03177">
    <property type="entry name" value="pilus_cpaB"/>
    <property type="match status" value="1"/>
</dbReference>
<reference evidence="3 4" key="1">
    <citation type="submission" date="2020-10" db="EMBL/GenBank/DDBJ databases">
        <title>Wide distribution of Phycisphaera-like planctomycetes from WD2101 soil group in peatlands and genome analysis of the first cultivated representative.</title>
        <authorList>
            <person name="Dedysh S.N."/>
            <person name="Beletsky A.V."/>
            <person name="Ivanova A."/>
            <person name="Kulichevskaya I.S."/>
            <person name="Suzina N.E."/>
            <person name="Philippov D.A."/>
            <person name="Rakitin A.L."/>
            <person name="Mardanov A.V."/>
            <person name="Ravin N.V."/>
        </authorList>
    </citation>
    <scope>NUCLEOTIDE SEQUENCE [LARGE SCALE GENOMIC DNA]</scope>
    <source>
        <strain evidence="3 4">M1803</strain>
    </source>
</reference>
<dbReference type="EMBL" id="CP063458">
    <property type="protein sequence ID" value="QOV89268.1"/>
    <property type="molecule type" value="Genomic_DNA"/>
</dbReference>
<dbReference type="Pfam" id="PF16976">
    <property type="entry name" value="RcpC"/>
    <property type="match status" value="1"/>
</dbReference>
<dbReference type="Gene3D" id="3.90.1210.10">
    <property type="entry name" value="Antifreeze-like/N-acetylneuraminic acid synthase C-terminal domain"/>
    <property type="match status" value="1"/>
</dbReference>
<feature type="region of interest" description="Disordered" evidence="1">
    <location>
        <begin position="289"/>
        <end position="331"/>
    </location>
</feature>
<evidence type="ECO:0000313" key="4">
    <source>
        <dbReference type="Proteomes" id="UP000593765"/>
    </source>
</evidence>
<protein>
    <submittedName>
        <fullName evidence="3">Flp pilus assembly protein CpaB</fullName>
    </submittedName>
</protein>
<gene>
    <name evidence="3" type="primary">cpaB</name>
    <name evidence="3" type="ORF">IPV69_24175</name>
</gene>
<feature type="domain" description="SAF" evidence="2">
    <location>
        <begin position="40"/>
        <end position="102"/>
    </location>
</feature>